<dbReference type="EC" id="2.7.7.7" evidence="3"/>
<comment type="function">
    <text evidence="9">DNA polymerase III is a complex, multichain enzyme responsible for most of the replicative synthesis in bacteria. This DNA polymerase also exhibits 3' to 5' exonuclease activity. The alpha chain is the DNA polymerase.</text>
</comment>
<dbReference type="InterPro" id="IPR041931">
    <property type="entry name" value="DNA_pol3_alpha_thumb_dom"/>
</dbReference>
<evidence type="ECO:0000256" key="3">
    <source>
        <dbReference type="ARBA" id="ARBA00012417"/>
    </source>
</evidence>
<dbReference type="InterPro" id="IPR029460">
    <property type="entry name" value="DNAPol_HHH"/>
</dbReference>
<feature type="domain" description="Polymerase/histidinol phosphatase N-terminal" evidence="11">
    <location>
        <begin position="4"/>
        <end position="71"/>
    </location>
</feature>
<dbReference type="RefSeq" id="WP_035662892.1">
    <property type="nucleotide sequence ID" value="NZ_BAUV01000006.1"/>
</dbReference>
<protein>
    <recommendedName>
        <fullName evidence="4">DNA polymerase III subunit alpha</fullName>
        <ecNumber evidence="3">2.7.7.7</ecNumber>
    </recommendedName>
</protein>
<dbReference type="GO" id="GO:0003887">
    <property type="term" value="F:DNA-directed DNA polymerase activity"/>
    <property type="evidence" value="ECO:0007669"/>
    <property type="project" value="UniProtKB-KW"/>
</dbReference>
<organism evidence="12 13">
    <name type="scientific">Halalkalibacter akibai (strain ATCC 43226 / DSM 21942 / CIP 109018 / JCM 9157 / 1139)</name>
    <name type="common">Bacillus akibai</name>
    <dbReference type="NCBI Taxonomy" id="1236973"/>
    <lineage>
        <taxon>Bacteria</taxon>
        <taxon>Bacillati</taxon>
        <taxon>Bacillota</taxon>
        <taxon>Bacilli</taxon>
        <taxon>Bacillales</taxon>
        <taxon>Bacillaceae</taxon>
        <taxon>Halalkalibacter</taxon>
    </lineage>
</organism>
<dbReference type="NCBIfam" id="TIGR00594">
    <property type="entry name" value="polc"/>
    <property type="match status" value="1"/>
</dbReference>
<keyword evidence="6" id="KW-0548">Nucleotidyltransferase</keyword>
<dbReference type="PANTHER" id="PTHR32294">
    <property type="entry name" value="DNA POLYMERASE III SUBUNIT ALPHA"/>
    <property type="match status" value="1"/>
</dbReference>
<dbReference type="InterPro" id="IPR011708">
    <property type="entry name" value="DNA_pol3_alpha_NTPase_dom"/>
</dbReference>
<dbReference type="OrthoDB" id="9803237at2"/>
<dbReference type="Gene3D" id="1.10.150.870">
    <property type="match status" value="1"/>
</dbReference>
<keyword evidence="8" id="KW-0239">DNA-directed DNA polymerase</keyword>
<dbReference type="SMART" id="SM00481">
    <property type="entry name" value="POLIIIAc"/>
    <property type="match status" value="1"/>
</dbReference>
<dbReference type="GO" id="GO:0005737">
    <property type="term" value="C:cytoplasm"/>
    <property type="evidence" value="ECO:0007669"/>
    <property type="project" value="UniProtKB-SubCell"/>
</dbReference>
<evidence type="ECO:0000256" key="8">
    <source>
        <dbReference type="ARBA" id="ARBA00022932"/>
    </source>
</evidence>
<dbReference type="Pfam" id="PF02811">
    <property type="entry name" value="PHP"/>
    <property type="match status" value="1"/>
</dbReference>
<keyword evidence="5" id="KW-0808">Transferase</keyword>
<dbReference type="Pfam" id="PF17657">
    <property type="entry name" value="DNA_pol3_finger"/>
    <property type="match status" value="1"/>
</dbReference>
<keyword evidence="13" id="KW-1185">Reference proteome</keyword>
<dbReference type="Proteomes" id="UP000018896">
    <property type="component" value="Unassembled WGS sequence"/>
</dbReference>
<dbReference type="STRING" id="1236973.JCM9157_1161"/>
<dbReference type="Gene3D" id="1.10.10.1600">
    <property type="entry name" value="Bacterial DNA polymerase III alpha subunit, thumb domain"/>
    <property type="match status" value="1"/>
</dbReference>
<dbReference type="InterPro" id="IPR004805">
    <property type="entry name" value="DnaE2/DnaE/PolC"/>
</dbReference>
<dbReference type="Pfam" id="PF14579">
    <property type="entry name" value="HHH_6"/>
    <property type="match status" value="1"/>
</dbReference>
<comment type="similarity">
    <text evidence="2">Belongs to the DNA polymerase type-C family. DnaE subfamily.</text>
</comment>
<evidence type="ECO:0000256" key="5">
    <source>
        <dbReference type="ARBA" id="ARBA00022679"/>
    </source>
</evidence>
<evidence type="ECO:0000256" key="7">
    <source>
        <dbReference type="ARBA" id="ARBA00022705"/>
    </source>
</evidence>
<dbReference type="InterPro" id="IPR004365">
    <property type="entry name" value="NA-bd_OB_tRNA"/>
</dbReference>
<accession>W4QQC7</accession>
<dbReference type="GO" id="GO:0006260">
    <property type="term" value="P:DNA replication"/>
    <property type="evidence" value="ECO:0007669"/>
    <property type="project" value="UniProtKB-KW"/>
</dbReference>
<dbReference type="InterPro" id="IPR016195">
    <property type="entry name" value="Pol/histidinol_Pase-like"/>
</dbReference>
<comment type="subcellular location">
    <subcellularLocation>
        <location evidence="1">Cytoplasm</location>
    </subcellularLocation>
</comment>
<evidence type="ECO:0000259" key="11">
    <source>
        <dbReference type="SMART" id="SM00481"/>
    </source>
</evidence>
<gene>
    <name evidence="12" type="ORF">JCM9157_1161</name>
</gene>
<evidence type="ECO:0000256" key="2">
    <source>
        <dbReference type="ARBA" id="ARBA00009496"/>
    </source>
</evidence>
<dbReference type="Pfam" id="PF01336">
    <property type="entry name" value="tRNA_anti-codon"/>
    <property type="match status" value="1"/>
</dbReference>
<dbReference type="AlphaFoldDB" id="W4QQC7"/>
<evidence type="ECO:0000256" key="9">
    <source>
        <dbReference type="ARBA" id="ARBA00025611"/>
    </source>
</evidence>
<dbReference type="EMBL" id="BAUV01000006">
    <property type="protein sequence ID" value="GAE34122.1"/>
    <property type="molecule type" value="Genomic_DNA"/>
</dbReference>
<dbReference type="PANTHER" id="PTHR32294:SF0">
    <property type="entry name" value="DNA POLYMERASE III SUBUNIT ALPHA"/>
    <property type="match status" value="1"/>
</dbReference>
<dbReference type="eggNOG" id="COG0587">
    <property type="taxonomic scope" value="Bacteria"/>
</dbReference>
<dbReference type="InterPro" id="IPR040982">
    <property type="entry name" value="DNA_pol3_finger"/>
</dbReference>
<evidence type="ECO:0000256" key="1">
    <source>
        <dbReference type="ARBA" id="ARBA00004496"/>
    </source>
</evidence>
<evidence type="ECO:0000256" key="4">
    <source>
        <dbReference type="ARBA" id="ARBA00019114"/>
    </source>
</evidence>
<keyword evidence="7" id="KW-0235">DNA replication</keyword>
<dbReference type="SUPFAM" id="SSF89550">
    <property type="entry name" value="PHP domain-like"/>
    <property type="match status" value="1"/>
</dbReference>
<dbReference type="GO" id="GO:0008408">
    <property type="term" value="F:3'-5' exonuclease activity"/>
    <property type="evidence" value="ECO:0007669"/>
    <property type="project" value="InterPro"/>
</dbReference>
<dbReference type="Pfam" id="PF07733">
    <property type="entry name" value="DNA_pol3_alpha"/>
    <property type="match status" value="1"/>
</dbReference>
<name>W4QQC7_HALA3</name>
<evidence type="ECO:0000313" key="13">
    <source>
        <dbReference type="Proteomes" id="UP000018896"/>
    </source>
</evidence>
<comment type="catalytic activity">
    <reaction evidence="10">
        <text>DNA(n) + a 2'-deoxyribonucleoside 5'-triphosphate = DNA(n+1) + diphosphate</text>
        <dbReference type="Rhea" id="RHEA:22508"/>
        <dbReference type="Rhea" id="RHEA-COMP:17339"/>
        <dbReference type="Rhea" id="RHEA-COMP:17340"/>
        <dbReference type="ChEBI" id="CHEBI:33019"/>
        <dbReference type="ChEBI" id="CHEBI:61560"/>
        <dbReference type="ChEBI" id="CHEBI:173112"/>
        <dbReference type="EC" id="2.7.7.7"/>
    </reaction>
</comment>
<dbReference type="Gene3D" id="3.20.20.140">
    <property type="entry name" value="Metal-dependent hydrolases"/>
    <property type="match status" value="1"/>
</dbReference>
<evidence type="ECO:0000256" key="6">
    <source>
        <dbReference type="ARBA" id="ARBA00022695"/>
    </source>
</evidence>
<sequence>MEIVPHYVYSEYSLLSSTNRVEQLVKRASELGYKAIALTDKHVMYGAVPFYEACIKHQIKPIFGLELTITMSEDLNKVASLRVYAKNQNGYQNLLQLATAIGHKSGKVQALLKEEAQPLLTDLMVVLPYHNGPFSKCSVTDGLNWLKNWQNLESIHSSDWLLEVQAESSSNAHDSQLIKQIQEKTGMPVIAANPCFFLEKKDAKLFQVVRAIQKGIKVEDHPLTKEELTYYLKSPEEMKELYKGEEKALQATQILAERCSVQLELDKPKLPTFPSGQAQDSSEFLRELCIKGTQLRYEHITDSIKERLEKELEVIERMGFSDYFLIVWDFMKYARERGILTGPGRGSAAGSLVAYVLQITDVDPVQYDLLFERFLNHQRVSMPDIDIDFPDHRRDEVIAYVQKKYGKEHVAQIITFGTLAARAVTRDVGKALGTDSYLIEQLVKQIPAAPGMTLKKAENESAVLKDLIAQSEELSELWEIAQGLEGLPRHASTHAAGVVISSEPLTKVMALQAGQSTISLTQATMDIVEKLGLLKFDFLGLRNLSLLENIISLIKQQIGINIKLSEIPFNDQETYHLLSKGETTGVFQLESAGMRQALKQLKPTEFEDIVAVNALYRPGPMKYIPTYVKGKYGNDPISYAHPDLEPILKRTYGVLIYQEQIMEIAVVMAGFSLAEADILRRAISKKKKEELAEQKEAFIKGALKKGYSHEGIEQVYDLIERFADYGFNRSHAVAYSMISYYLAYLKVNYPLAFYTALLSGVWNQPDKLAHHIRECKEAGYPVYPPSVLKSGILFSIEEKGIRFGLLPIAHVGFQAAKYVVEKRDTTIADLFSLAVKLDPKIVNKKAIENMIKAGAMDEFGENRATLLYAVEEAVRFASEVNSFQEETEGLFTLDIQPPTYRTLEPLSDQEKLDYEKEALGFYLSGHPIEAYTKVLASNGRITINEALTSTKVVRIAGLMTYLKKIKTKKGEGMAFAALSDESDSCELVFFPRVWSQYMNLIEEGELFLLEGRFDSSKERIQFIVDKVASVKTFNPAKKTKLYLRIESDLETQELLEMVKTTLKAHRGTIPVILYYARTKQTLHLTEEYSVNTSPAFLAGMKKLIGEENVIVKEP</sequence>
<dbReference type="CDD" id="cd04485">
    <property type="entry name" value="DnaE_OBF"/>
    <property type="match status" value="1"/>
</dbReference>
<evidence type="ECO:0000313" key="12">
    <source>
        <dbReference type="EMBL" id="GAE34122.1"/>
    </source>
</evidence>
<proteinExistence type="inferred from homology"/>
<evidence type="ECO:0000256" key="10">
    <source>
        <dbReference type="ARBA" id="ARBA00049244"/>
    </source>
</evidence>
<comment type="caution">
    <text evidence="12">The sequence shown here is derived from an EMBL/GenBank/DDBJ whole genome shotgun (WGS) entry which is preliminary data.</text>
</comment>
<dbReference type="NCBIfam" id="NF004226">
    <property type="entry name" value="PRK05673.1"/>
    <property type="match status" value="1"/>
</dbReference>
<reference evidence="12 13" key="1">
    <citation type="journal article" date="2014" name="Genome Announc.">
        <title>Draft Genome Sequences of Three Alkaliphilic Bacillus Strains, Bacillus wakoensis JCM 9140T, Bacillus akibai JCM 9157T, and Bacillus hemicellulosilyticus JCM 9152T.</title>
        <authorList>
            <person name="Yuki M."/>
            <person name="Oshima K."/>
            <person name="Suda W."/>
            <person name="Oshida Y."/>
            <person name="Kitamura K."/>
            <person name="Iida T."/>
            <person name="Hattori M."/>
            <person name="Ohkuma M."/>
        </authorList>
    </citation>
    <scope>NUCLEOTIDE SEQUENCE [LARGE SCALE GENOMIC DNA]</scope>
    <source>
        <strain evidence="12 13">JCM 9157</strain>
    </source>
</reference>
<dbReference type="InterPro" id="IPR003141">
    <property type="entry name" value="Pol/His_phosphatase_N"/>
</dbReference>
<dbReference type="GO" id="GO:0003676">
    <property type="term" value="F:nucleic acid binding"/>
    <property type="evidence" value="ECO:0007669"/>
    <property type="project" value="InterPro"/>
</dbReference>
<dbReference type="InterPro" id="IPR004013">
    <property type="entry name" value="PHP_dom"/>
</dbReference>